<gene>
    <name evidence="1" type="ORF">FD51_GL002318</name>
</gene>
<evidence type="ECO:0000313" key="1">
    <source>
        <dbReference type="EMBL" id="KRK12737.1"/>
    </source>
</evidence>
<sequence>MATAVVAEQRYSVVKGHSEQKKIPLLHIQTAGTGRNETKIRKKLKLIMYELAVNLIEWTVAIGVQPR</sequence>
<evidence type="ECO:0000313" key="2">
    <source>
        <dbReference type="Proteomes" id="UP000051984"/>
    </source>
</evidence>
<dbReference type="Proteomes" id="UP000051984">
    <property type="component" value="Unassembled WGS sequence"/>
</dbReference>
<protein>
    <submittedName>
        <fullName evidence="1">Uncharacterized protein</fullName>
    </submittedName>
</protein>
<name>A0A0R1EZN9_LACZE</name>
<proteinExistence type="predicted"/>
<comment type="caution">
    <text evidence="1">The sequence shown here is derived from an EMBL/GenBank/DDBJ whole genome shotgun (WGS) entry which is preliminary data.</text>
</comment>
<dbReference type="AlphaFoldDB" id="A0A0R1EZN9"/>
<dbReference type="EMBL" id="AZCT01000004">
    <property type="protein sequence ID" value="KRK12737.1"/>
    <property type="molecule type" value="Genomic_DNA"/>
</dbReference>
<reference evidence="1 2" key="1">
    <citation type="journal article" date="2015" name="Genome Announc.">
        <title>Expanding the biotechnology potential of lactobacilli through comparative genomics of 213 strains and associated genera.</title>
        <authorList>
            <person name="Sun Z."/>
            <person name="Harris H.M."/>
            <person name="McCann A."/>
            <person name="Guo C."/>
            <person name="Argimon S."/>
            <person name="Zhang W."/>
            <person name="Yang X."/>
            <person name="Jeffery I.B."/>
            <person name="Cooney J.C."/>
            <person name="Kagawa T.F."/>
            <person name="Liu W."/>
            <person name="Song Y."/>
            <person name="Salvetti E."/>
            <person name="Wrobel A."/>
            <person name="Rasinkangas P."/>
            <person name="Parkhill J."/>
            <person name="Rea M.C."/>
            <person name="O'Sullivan O."/>
            <person name="Ritari J."/>
            <person name="Douillard F.P."/>
            <person name="Paul Ross R."/>
            <person name="Yang R."/>
            <person name="Briner A.E."/>
            <person name="Felis G.E."/>
            <person name="de Vos W.M."/>
            <person name="Barrangou R."/>
            <person name="Klaenhammer T.R."/>
            <person name="Caufield P.W."/>
            <person name="Cui Y."/>
            <person name="Zhang H."/>
            <person name="O'Toole P.W."/>
        </authorList>
    </citation>
    <scope>NUCLEOTIDE SEQUENCE [LARGE SCALE GENOMIC DNA]</scope>
    <source>
        <strain evidence="1 2">DSM 20178</strain>
    </source>
</reference>
<accession>A0A0R1EZN9</accession>
<organism evidence="1 2">
    <name type="scientific">Lacticaseibacillus zeae DSM 20178 = KCTC 3804</name>
    <dbReference type="NCBI Taxonomy" id="1423816"/>
    <lineage>
        <taxon>Bacteria</taxon>
        <taxon>Bacillati</taxon>
        <taxon>Bacillota</taxon>
        <taxon>Bacilli</taxon>
        <taxon>Lactobacillales</taxon>
        <taxon>Lactobacillaceae</taxon>
        <taxon>Lacticaseibacillus</taxon>
    </lineage>
</organism>